<dbReference type="PANTHER" id="PTHR11675:SF131">
    <property type="entry name" value="POLYPEPTIDE N-ACETYLGALACTOSAMINYLTRANSFERASE 9-RELATED"/>
    <property type="match status" value="1"/>
</dbReference>
<protein>
    <recommendedName>
        <fullName evidence="2">Glycosyltransferase 2-like domain-containing protein</fullName>
    </recommendedName>
</protein>
<dbReference type="PANTHER" id="PTHR11675">
    <property type="entry name" value="N-ACETYLGALACTOSAMINYLTRANSFERASE"/>
    <property type="match status" value="1"/>
</dbReference>
<dbReference type="AlphaFoldDB" id="A0AAE1BWC4"/>
<dbReference type="EMBL" id="JAWQEG010005369">
    <property type="protein sequence ID" value="KAK3858247.1"/>
    <property type="molecule type" value="Genomic_DNA"/>
</dbReference>
<comment type="caution">
    <text evidence="3">The sequence shown here is derived from an EMBL/GenBank/DDBJ whole genome shotgun (WGS) entry which is preliminary data.</text>
</comment>
<evidence type="ECO:0000313" key="4">
    <source>
        <dbReference type="Proteomes" id="UP001286313"/>
    </source>
</evidence>
<name>A0AAE1BWC4_PETCI</name>
<sequence>MIRKEDREAKGDDDVGFMVRCKAPNRFLDNLPETSVIVCFHNEAWSVLLRTVHSILDRSPPQFLKEIILVDDNSDMPHLMQQLEDYMAQYPKVRIVRAPKREGLIRARLMGARHATAPVLTFLDSHCECTTGWLEPLLARIAYNSQTVVCPVIDVVSDDTLEYHYRDSSGVNVGGFDWSLQV</sequence>
<organism evidence="3 4">
    <name type="scientific">Petrolisthes cinctipes</name>
    <name type="common">Flat porcelain crab</name>
    <dbReference type="NCBI Taxonomy" id="88211"/>
    <lineage>
        <taxon>Eukaryota</taxon>
        <taxon>Metazoa</taxon>
        <taxon>Ecdysozoa</taxon>
        <taxon>Arthropoda</taxon>
        <taxon>Crustacea</taxon>
        <taxon>Multicrustacea</taxon>
        <taxon>Malacostraca</taxon>
        <taxon>Eumalacostraca</taxon>
        <taxon>Eucarida</taxon>
        <taxon>Decapoda</taxon>
        <taxon>Pleocyemata</taxon>
        <taxon>Anomura</taxon>
        <taxon>Galatheoidea</taxon>
        <taxon>Porcellanidae</taxon>
        <taxon>Petrolisthes</taxon>
    </lineage>
</organism>
<dbReference type="SUPFAM" id="SSF53448">
    <property type="entry name" value="Nucleotide-diphospho-sugar transferases"/>
    <property type="match status" value="1"/>
</dbReference>
<proteinExistence type="predicted"/>
<dbReference type="GO" id="GO:0005794">
    <property type="term" value="C:Golgi apparatus"/>
    <property type="evidence" value="ECO:0007669"/>
    <property type="project" value="TreeGrafter"/>
</dbReference>
<keyword evidence="4" id="KW-1185">Reference proteome</keyword>
<dbReference type="InterPro" id="IPR001173">
    <property type="entry name" value="Glyco_trans_2-like"/>
</dbReference>
<feature type="domain" description="Glycosyltransferase 2-like" evidence="2">
    <location>
        <begin position="35"/>
        <end position="167"/>
    </location>
</feature>
<dbReference type="GO" id="GO:0004653">
    <property type="term" value="F:polypeptide N-acetylgalactosaminyltransferase activity"/>
    <property type="evidence" value="ECO:0007669"/>
    <property type="project" value="TreeGrafter"/>
</dbReference>
<reference evidence="3" key="1">
    <citation type="submission" date="2023-10" db="EMBL/GenBank/DDBJ databases">
        <title>Genome assemblies of two species of porcelain crab, Petrolisthes cinctipes and Petrolisthes manimaculis (Anomura: Porcellanidae).</title>
        <authorList>
            <person name="Angst P."/>
        </authorList>
    </citation>
    <scope>NUCLEOTIDE SEQUENCE</scope>
    <source>
        <strain evidence="3">PB745_01</strain>
        <tissue evidence="3">Gill</tissue>
    </source>
</reference>
<evidence type="ECO:0000259" key="2">
    <source>
        <dbReference type="Pfam" id="PF00535"/>
    </source>
</evidence>
<dbReference type="GO" id="GO:0006493">
    <property type="term" value="P:protein O-linked glycosylation"/>
    <property type="evidence" value="ECO:0007669"/>
    <property type="project" value="TreeGrafter"/>
</dbReference>
<evidence type="ECO:0000256" key="1">
    <source>
        <dbReference type="ARBA" id="ARBA00023157"/>
    </source>
</evidence>
<accession>A0AAE1BWC4</accession>
<evidence type="ECO:0000313" key="3">
    <source>
        <dbReference type="EMBL" id="KAK3858247.1"/>
    </source>
</evidence>
<gene>
    <name evidence="3" type="ORF">Pcinc_035551</name>
</gene>
<dbReference type="Proteomes" id="UP001286313">
    <property type="component" value="Unassembled WGS sequence"/>
</dbReference>
<keyword evidence="1" id="KW-1015">Disulfide bond</keyword>
<dbReference type="Gene3D" id="3.90.550.10">
    <property type="entry name" value="Spore Coat Polysaccharide Biosynthesis Protein SpsA, Chain A"/>
    <property type="match status" value="1"/>
</dbReference>
<dbReference type="InterPro" id="IPR029044">
    <property type="entry name" value="Nucleotide-diphossugar_trans"/>
</dbReference>
<dbReference type="Pfam" id="PF00535">
    <property type="entry name" value="Glycos_transf_2"/>
    <property type="match status" value="1"/>
</dbReference>